<evidence type="ECO:0000256" key="1">
    <source>
        <dbReference type="SAM" id="MobiDB-lite"/>
    </source>
</evidence>
<feature type="region of interest" description="Disordered" evidence="1">
    <location>
        <begin position="525"/>
        <end position="559"/>
    </location>
</feature>
<dbReference type="EMBL" id="QGKX02000088">
    <property type="protein sequence ID" value="KAF3588775.1"/>
    <property type="molecule type" value="Genomic_DNA"/>
</dbReference>
<feature type="region of interest" description="Disordered" evidence="1">
    <location>
        <begin position="257"/>
        <end position="331"/>
    </location>
</feature>
<protein>
    <submittedName>
        <fullName evidence="2">Uncharacterized protein</fullName>
    </submittedName>
</protein>
<accession>A0A8S9S5F7</accession>
<dbReference type="AlphaFoldDB" id="A0A8S9S5F7"/>
<gene>
    <name evidence="2" type="ORF">F2Q69_00027189</name>
</gene>
<feature type="compositionally biased region" description="Acidic residues" evidence="1">
    <location>
        <begin position="272"/>
        <end position="285"/>
    </location>
</feature>
<dbReference type="Proteomes" id="UP000712600">
    <property type="component" value="Unassembled WGS sequence"/>
</dbReference>
<proteinExistence type="predicted"/>
<evidence type="ECO:0000313" key="2">
    <source>
        <dbReference type="EMBL" id="KAF3588775.1"/>
    </source>
</evidence>
<sequence length="601" mass="66755">MHPPNLKLMDTTNGVRSCGESSFGKGKEISKHQRSVGLSKSYIVVMAGRWIMYDNGAWDFKIDNDRMGRTVDCSKIKGVDGLKESIYAEYCLLGREISAEMSYCLNDGESDMVCVGAAPVQITTDTDYKIFKALHRADKSVTVFVTFREFVRGEMIFLRSERVIMSQINASDGAPDNDEALLQHVEAIEASFGVNRETCRRGGGILRIKINPENLLMQDVGLIPLQCFRVNISFSEQEKENICGENLAVDNGKNKEANVERGCGVNPVSDDLPQENYEDDDDDFEASPPKRRGGGHSGTNRNRRSGPTSGRGQVSGKPASGRGQRSSATGGYKSMKKACIWKRSEVNTDEVRDYICTSRTAGFAYTEETYTEEGVDVVLLTPPKPNNQHNRVIEDDDDFVESVRSGETIESIDVVLVTPPKKYNKHNRVIEDDDEAVDPPITECTEGHDGVGVDDDFVYPGKCTPTKENRLIEDSEYFIDPPVTQHTQVQGGESFMRGIQFSEMYGYNDVDPVFDDMRGSSFKPVEDDDEAVDPPISECTDVHNGVGADDEFVDPRRCTPPKQNRVIEDSEEFVDPSVTQSTQVHGGESFMRGIQVSEMYG</sequence>
<evidence type="ECO:0000313" key="3">
    <source>
        <dbReference type="Proteomes" id="UP000712600"/>
    </source>
</evidence>
<comment type="caution">
    <text evidence="2">The sequence shown here is derived from an EMBL/GenBank/DDBJ whole genome shotgun (WGS) entry which is preliminary data.</text>
</comment>
<reference evidence="2" key="1">
    <citation type="submission" date="2019-12" db="EMBL/GenBank/DDBJ databases">
        <title>Genome sequencing and annotation of Brassica cretica.</title>
        <authorList>
            <person name="Studholme D.J."/>
            <person name="Sarris P."/>
        </authorList>
    </citation>
    <scope>NUCLEOTIDE SEQUENCE</scope>
    <source>
        <strain evidence="2">PFS-109/04</strain>
        <tissue evidence="2">Leaf</tissue>
    </source>
</reference>
<name>A0A8S9S5F7_BRACR</name>
<organism evidence="2 3">
    <name type="scientific">Brassica cretica</name>
    <name type="common">Mustard</name>
    <dbReference type="NCBI Taxonomy" id="69181"/>
    <lineage>
        <taxon>Eukaryota</taxon>
        <taxon>Viridiplantae</taxon>
        <taxon>Streptophyta</taxon>
        <taxon>Embryophyta</taxon>
        <taxon>Tracheophyta</taxon>
        <taxon>Spermatophyta</taxon>
        <taxon>Magnoliopsida</taxon>
        <taxon>eudicotyledons</taxon>
        <taxon>Gunneridae</taxon>
        <taxon>Pentapetalae</taxon>
        <taxon>rosids</taxon>
        <taxon>malvids</taxon>
        <taxon>Brassicales</taxon>
        <taxon>Brassicaceae</taxon>
        <taxon>Brassiceae</taxon>
        <taxon>Brassica</taxon>
    </lineage>
</organism>